<dbReference type="InterPro" id="IPR013766">
    <property type="entry name" value="Thioredoxin_domain"/>
</dbReference>
<organism evidence="5">
    <name type="scientific">Culicoides sonorensis</name>
    <name type="common">Biting midge</name>
    <dbReference type="NCBI Taxonomy" id="179676"/>
    <lineage>
        <taxon>Eukaryota</taxon>
        <taxon>Metazoa</taxon>
        <taxon>Ecdysozoa</taxon>
        <taxon>Arthropoda</taxon>
        <taxon>Hexapoda</taxon>
        <taxon>Insecta</taxon>
        <taxon>Pterygota</taxon>
        <taxon>Neoptera</taxon>
        <taxon>Endopterygota</taxon>
        <taxon>Diptera</taxon>
        <taxon>Nematocera</taxon>
        <taxon>Chironomoidea</taxon>
        <taxon>Ceratopogonidae</taxon>
        <taxon>Ceratopogoninae</taxon>
        <taxon>Culicoides</taxon>
        <taxon>Monoculicoides</taxon>
    </lineage>
</organism>
<dbReference type="EMBL" id="UFQT01000478">
    <property type="protein sequence ID" value="SSX24655.1"/>
    <property type="molecule type" value="Genomic_DNA"/>
</dbReference>
<dbReference type="Pfam" id="PF00085">
    <property type="entry name" value="Thioredoxin"/>
    <property type="match status" value="1"/>
</dbReference>
<evidence type="ECO:0000256" key="1">
    <source>
        <dbReference type="ARBA" id="ARBA00026148"/>
    </source>
</evidence>
<feature type="region of interest" description="Disordered" evidence="2">
    <location>
        <begin position="191"/>
        <end position="227"/>
    </location>
</feature>
<sequence length="227" mass="26077">MIGVFCGKIIIMEQVIQNQLLSAAVQLERQLDAEIDRIDNLGLDDLDKIRENRLKELKKQAQQKQEYLNIGHGEYSELADEKEFFEVSKKSKNIVCHFYRDTTQRCKIVDMHMKILAPKHVEARFCKVNAEKCPFLTQRLRIKVIPSIALIKDSKTQDYIVGFTDLGNCDDFSTEMLEWRIAQSGAIEYSGDLLTPPDQKRSKPPAQKNKTIKGGYDSDDSDIDFDD</sequence>
<evidence type="ECO:0000259" key="3">
    <source>
        <dbReference type="Pfam" id="PF00085"/>
    </source>
</evidence>
<dbReference type="EMBL" id="UFQS01000478">
    <property type="protein sequence ID" value="SSX04290.1"/>
    <property type="molecule type" value="Genomic_DNA"/>
</dbReference>
<feature type="domain" description="Thioredoxin" evidence="3">
    <location>
        <begin position="82"/>
        <end position="164"/>
    </location>
</feature>
<reference evidence="5" key="2">
    <citation type="submission" date="2018-07" db="EMBL/GenBank/DDBJ databases">
        <authorList>
            <person name="Quirk P.G."/>
            <person name="Krulwich T.A."/>
        </authorList>
    </citation>
    <scope>NUCLEOTIDE SEQUENCE</scope>
</reference>
<protein>
    <recommendedName>
        <fullName evidence="1">Thioredoxin domain-containing protein 9</fullName>
    </recommendedName>
</protein>
<gene>
    <name evidence="5" type="primary">CSON011165</name>
</gene>
<reference evidence="4" key="1">
    <citation type="submission" date="2018-04" db="EMBL/GenBank/DDBJ databases">
        <authorList>
            <person name="Go L.Y."/>
            <person name="Mitchell J.A."/>
        </authorList>
    </citation>
    <scope>NUCLEOTIDE SEQUENCE</scope>
    <source>
        <tissue evidence="4">Whole organism</tissue>
    </source>
</reference>
<proteinExistence type="predicted"/>
<evidence type="ECO:0000256" key="2">
    <source>
        <dbReference type="SAM" id="MobiDB-lite"/>
    </source>
</evidence>
<dbReference type="Gene3D" id="3.40.30.10">
    <property type="entry name" value="Glutaredoxin"/>
    <property type="match status" value="1"/>
</dbReference>
<name>A0A336M332_CULSO</name>
<feature type="compositionally biased region" description="Acidic residues" evidence="2">
    <location>
        <begin position="217"/>
        <end position="227"/>
    </location>
</feature>
<dbReference type="InterPro" id="IPR036249">
    <property type="entry name" value="Thioredoxin-like_sf"/>
</dbReference>
<dbReference type="PANTHER" id="PTHR21148">
    <property type="entry name" value="THIOREDOXIN DOMAIN-CONTAINING PROTEIN 9"/>
    <property type="match status" value="1"/>
</dbReference>
<accession>A0A336M332</accession>
<dbReference type="CDD" id="cd02989">
    <property type="entry name" value="Phd_like_TxnDC9"/>
    <property type="match status" value="1"/>
</dbReference>
<dbReference type="OMA" id="CVIAFID"/>
<dbReference type="SUPFAM" id="SSF52833">
    <property type="entry name" value="Thioredoxin-like"/>
    <property type="match status" value="1"/>
</dbReference>
<evidence type="ECO:0000313" key="4">
    <source>
        <dbReference type="EMBL" id="SSX04290.1"/>
    </source>
</evidence>
<dbReference type="VEuPathDB" id="VectorBase:CSON011165"/>
<evidence type="ECO:0000313" key="5">
    <source>
        <dbReference type="EMBL" id="SSX24655.1"/>
    </source>
</evidence>
<dbReference type="AlphaFoldDB" id="A0A336M332"/>